<dbReference type="Pfam" id="PF26557">
    <property type="entry name" value="Cullin_AB"/>
    <property type="match status" value="1"/>
</dbReference>
<evidence type="ECO:0000313" key="11">
    <source>
        <dbReference type="EMBL" id="CAJ0583287.1"/>
    </source>
</evidence>
<comment type="pathway">
    <text evidence="2">Protein modification; protein ubiquitination.</text>
</comment>
<dbReference type="InterPro" id="IPR045093">
    <property type="entry name" value="Cullin"/>
</dbReference>
<dbReference type="InterPro" id="IPR019559">
    <property type="entry name" value="Cullin_neddylation_domain"/>
</dbReference>
<evidence type="ECO:0000256" key="8">
    <source>
        <dbReference type="PROSITE-ProRule" id="PRU00330"/>
    </source>
</evidence>
<dbReference type="GO" id="GO:0031625">
    <property type="term" value="F:ubiquitin protein ligase binding"/>
    <property type="evidence" value="ECO:0007669"/>
    <property type="project" value="InterPro"/>
</dbReference>
<dbReference type="GO" id="GO:0005634">
    <property type="term" value="C:nucleus"/>
    <property type="evidence" value="ECO:0007669"/>
    <property type="project" value="UniProtKB-SubCell"/>
</dbReference>
<keyword evidence="7" id="KW-0539">Nucleus</keyword>
<dbReference type="SUPFAM" id="SSF46785">
    <property type="entry name" value="Winged helix' DNA-binding domain"/>
    <property type="match status" value="1"/>
</dbReference>
<feature type="domain" description="Cullin family profile" evidence="10">
    <location>
        <begin position="359"/>
        <end position="616"/>
    </location>
</feature>
<keyword evidence="12" id="KW-1185">Reference proteome</keyword>
<evidence type="ECO:0000313" key="12">
    <source>
        <dbReference type="Proteomes" id="UP001177023"/>
    </source>
</evidence>
<dbReference type="PROSITE" id="PS01256">
    <property type="entry name" value="CULLIN_1"/>
    <property type="match status" value="1"/>
</dbReference>
<dbReference type="Gene3D" id="3.30.230.130">
    <property type="entry name" value="Cullin, Chain C, Domain 2"/>
    <property type="match status" value="1"/>
</dbReference>
<dbReference type="GO" id="GO:0031461">
    <property type="term" value="C:cullin-RING ubiquitin ligase complex"/>
    <property type="evidence" value="ECO:0007669"/>
    <property type="project" value="InterPro"/>
</dbReference>
<dbReference type="Proteomes" id="UP001177023">
    <property type="component" value="Unassembled WGS sequence"/>
</dbReference>
<evidence type="ECO:0000259" key="10">
    <source>
        <dbReference type="PROSITE" id="PS50069"/>
    </source>
</evidence>
<dbReference type="InterPro" id="IPR016157">
    <property type="entry name" value="Cullin_CS"/>
</dbReference>
<dbReference type="FunFam" id="1.20.1310.10:FF:000006">
    <property type="entry name" value="Cullin 3"/>
    <property type="match status" value="1"/>
</dbReference>
<reference evidence="11" key="1">
    <citation type="submission" date="2023-06" db="EMBL/GenBank/DDBJ databases">
        <authorList>
            <person name="Delattre M."/>
        </authorList>
    </citation>
    <scope>NUCLEOTIDE SEQUENCE</scope>
    <source>
        <strain evidence="11">AF72</strain>
    </source>
</reference>
<dbReference type="GO" id="GO:0000209">
    <property type="term" value="P:protein polyubiquitination"/>
    <property type="evidence" value="ECO:0007669"/>
    <property type="project" value="UniProtKB-ARBA"/>
</dbReference>
<dbReference type="PANTHER" id="PTHR11932">
    <property type="entry name" value="CULLIN"/>
    <property type="match status" value="1"/>
</dbReference>
<dbReference type="SMART" id="SM00182">
    <property type="entry name" value="CULLIN"/>
    <property type="match status" value="1"/>
</dbReference>
<evidence type="ECO:0000256" key="9">
    <source>
        <dbReference type="RuleBase" id="RU003829"/>
    </source>
</evidence>
<keyword evidence="5" id="KW-0833">Ubl conjugation pathway</keyword>
<dbReference type="GO" id="GO:0005737">
    <property type="term" value="C:cytoplasm"/>
    <property type="evidence" value="ECO:0007669"/>
    <property type="project" value="UniProtKB-ARBA"/>
</dbReference>
<evidence type="ECO:0000256" key="4">
    <source>
        <dbReference type="ARBA" id="ARBA00022499"/>
    </source>
</evidence>
<dbReference type="GO" id="GO:0080090">
    <property type="term" value="P:regulation of primary metabolic process"/>
    <property type="evidence" value="ECO:0007669"/>
    <property type="project" value="UniProtKB-ARBA"/>
</dbReference>
<evidence type="ECO:0000256" key="2">
    <source>
        <dbReference type="ARBA" id="ARBA00004906"/>
    </source>
</evidence>
<evidence type="ECO:0000256" key="6">
    <source>
        <dbReference type="ARBA" id="ARBA00022843"/>
    </source>
</evidence>
<dbReference type="GO" id="GO:0000278">
    <property type="term" value="P:mitotic cell cycle"/>
    <property type="evidence" value="ECO:0007669"/>
    <property type="project" value="UniProtKB-ARBA"/>
</dbReference>
<comment type="caution">
    <text evidence="11">The sequence shown here is derived from an EMBL/GenBank/DDBJ whole genome shotgun (WGS) entry which is preliminary data.</text>
</comment>
<dbReference type="SMART" id="SM00884">
    <property type="entry name" value="Cullin_Nedd8"/>
    <property type="match status" value="1"/>
</dbReference>
<keyword evidence="4" id="KW-1017">Isopeptide bond</keyword>
<evidence type="ECO:0000256" key="7">
    <source>
        <dbReference type="ARBA" id="ARBA00023242"/>
    </source>
</evidence>
<dbReference type="InterPro" id="IPR001373">
    <property type="entry name" value="Cullin_N"/>
</dbReference>
<dbReference type="GO" id="GO:0006950">
    <property type="term" value="P:response to stress"/>
    <property type="evidence" value="ECO:0007669"/>
    <property type="project" value="UniProtKB-ARBA"/>
</dbReference>
<dbReference type="FunFam" id="1.20.1310.10:FF:000001">
    <property type="entry name" value="Cullin 3"/>
    <property type="match status" value="1"/>
</dbReference>
<dbReference type="AlphaFoldDB" id="A0AA36D9N6"/>
<dbReference type="SUPFAM" id="SSF74788">
    <property type="entry name" value="Cullin repeat-like"/>
    <property type="match status" value="1"/>
</dbReference>
<comment type="similarity">
    <text evidence="3 8 9">Belongs to the cullin family.</text>
</comment>
<dbReference type="InterPro" id="IPR036317">
    <property type="entry name" value="Cullin_homology_sf"/>
</dbReference>
<comment type="subcellular location">
    <subcellularLocation>
        <location evidence="1">Nucleus</location>
    </subcellularLocation>
</comment>
<dbReference type="FunFam" id="1.20.1310.10:FF:000002">
    <property type="entry name" value="cullin-3 isoform X1"/>
    <property type="match status" value="1"/>
</dbReference>
<dbReference type="SUPFAM" id="SSF75632">
    <property type="entry name" value="Cullin homology domain"/>
    <property type="match status" value="1"/>
</dbReference>
<name>A0AA36D9N6_9BILA</name>
<evidence type="ECO:0000256" key="5">
    <source>
        <dbReference type="ARBA" id="ARBA00022786"/>
    </source>
</evidence>
<protein>
    <recommendedName>
        <fullName evidence="10">Cullin family profile domain-containing protein</fullName>
    </recommendedName>
</protein>
<dbReference type="Pfam" id="PF10557">
    <property type="entry name" value="Cullin_Nedd8"/>
    <property type="match status" value="1"/>
</dbReference>
<dbReference type="InterPro" id="IPR036388">
    <property type="entry name" value="WH-like_DNA-bd_sf"/>
</dbReference>
<dbReference type="InterPro" id="IPR059120">
    <property type="entry name" value="Cullin-like_AB"/>
</dbReference>
<dbReference type="Gene3D" id="1.20.1310.10">
    <property type="entry name" value="Cullin Repeats"/>
    <property type="match status" value="4"/>
</dbReference>
<dbReference type="InterPro" id="IPR016158">
    <property type="entry name" value="Cullin_homology"/>
</dbReference>
<dbReference type="InterPro" id="IPR036390">
    <property type="entry name" value="WH_DNA-bd_sf"/>
</dbReference>
<dbReference type="InterPro" id="IPR016159">
    <property type="entry name" value="Cullin_repeat-like_dom_sf"/>
</dbReference>
<sequence length="750" mass="86128">MDEKYVTSTWELLKKAIQEIQNKNNSGLSFEELYRNAYTMVLHKHGERLYNGLRSVIEEHLKNKVRQRISSCQEGGLLVAVIMAWSDHTTAMVMIRDILMYMDRVYVTNQEPPIEPVYNLGLSIFKDEVVRWDFVNEKLREEMLLMIAAERNGETIPWSQLKQACAMLSALGIYETEFENQFLHNTSDYYKKLSDEFLKGNSAADFVNKVTRCLEEEAVRADRYLEPGTARKVLNVVELELIKANMQYVANMQGTGVAFMLNMDHVEDLHNMFKLFTRVTGGPMVICTAASAWLREKGEQITTPCEGNEVRADPVEYITKLMELGIRCKNLLTKAFCKDIHFKRMVCNEFAAFINKNPRSPEFLAAYLDEKLKKGNRVLKDKEIDEALDSCMVLFRYLADKDIFEHYYKRFLAKRLLNERSSSDDSEKAMVGRLKLECGYQYTSKLESMFKDREIWLTAQTGFKEHQSASREVPGVDPCDIQVRVLTSGVWPTPVSTMICTLPLAADVSYKGFSEYYLKQHNGRRLTLNTYLGNAEVKAIFYNTPKSAVDEPMSSTGPSPKRPSRVNESSKILCVSTHQMAVLMLFNAKEVITCAEIASATNINDKELQRTLQSLSMGKASQRVLVRNGAATKDIEESDEFYVNDQFTSKLVRVKISTILDTKVANQKETVEVKEKVEDDRKHEIECAIVRIMKSRKELDHSNLVSEVVRQIEARFKPPLTVIKQRIEALIEREYLQRNKDDAKVYQYLA</sequence>
<dbReference type="FunFam" id="1.10.10.10:FF:000091">
    <property type="entry name" value="Cullin 3"/>
    <property type="match status" value="1"/>
</dbReference>
<dbReference type="Gene3D" id="1.10.10.10">
    <property type="entry name" value="Winged helix-like DNA-binding domain superfamily/Winged helix DNA-binding domain"/>
    <property type="match status" value="1"/>
</dbReference>
<dbReference type="Pfam" id="PF00888">
    <property type="entry name" value="Cullin"/>
    <property type="match status" value="1"/>
</dbReference>
<dbReference type="GO" id="GO:0007165">
    <property type="term" value="P:signal transduction"/>
    <property type="evidence" value="ECO:0007669"/>
    <property type="project" value="UniProtKB-ARBA"/>
</dbReference>
<feature type="non-terminal residue" evidence="11">
    <location>
        <position position="1"/>
    </location>
</feature>
<organism evidence="11 12">
    <name type="scientific">Mesorhabditis spiculigera</name>
    <dbReference type="NCBI Taxonomy" id="96644"/>
    <lineage>
        <taxon>Eukaryota</taxon>
        <taxon>Metazoa</taxon>
        <taxon>Ecdysozoa</taxon>
        <taxon>Nematoda</taxon>
        <taxon>Chromadorea</taxon>
        <taxon>Rhabditida</taxon>
        <taxon>Rhabditina</taxon>
        <taxon>Rhabditomorpha</taxon>
        <taxon>Rhabditoidea</taxon>
        <taxon>Rhabditidae</taxon>
        <taxon>Mesorhabditinae</taxon>
        <taxon>Mesorhabditis</taxon>
    </lineage>
</organism>
<dbReference type="EMBL" id="CATQJA010002665">
    <property type="protein sequence ID" value="CAJ0583287.1"/>
    <property type="molecule type" value="Genomic_DNA"/>
</dbReference>
<gene>
    <name evidence="11" type="ORF">MSPICULIGERA_LOCUS21375</name>
</gene>
<evidence type="ECO:0000256" key="1">
    <source>
        <dbReference type="ARBA" id="ARBA00004123"/>
    </source>
</evidence>
<dbReference type="GO" id="GO:0006915">
    <property type="term" value="P:apoptotic process"/>
    <property type="evidence" value="ECO:0007669"/>
    <property type="project" value="UniProtKB-ARBA"/>
</dbReference>
<evidence type="ECO:0000256" key="3">
    <source>
        <dbReference type="ARBA" id="ARBA00006019"/>
    </source>
</evidence>
<proteinExistence type="inferred from homology"/>
<dbReference type="PROSITE" id="PS50069">
    <property type="entry name" value="CULLIN_2"/>
    <property type="match status" value="1"/>
</dbReference>
<dbReference type="GO" id="GO:0010468">
    <property type="term" value="P:regulation of gene expression"/>
    <property type="evidence" value="ECO:0007669"/>
    <property type="project" value="UniProtKB-ARBA"/>
</dbReference>
<accession>A0AA36D9N6</accession>
<dbReference type="GO" id="GO:0043161">
    <property type="term" value="P:proteasome-mediated ubiquitin-dependent protein catabolic process"/>
    <property type="evidence" value="ECO:0007669"/>
    <property type="project" value="UniProtKB-ARBA"/>
</dbReference>
<keyword evidence="6" id="KW-0832">Ubl conjugation</keyword>